<feature type="transmembrane region" description="Helical" evidence="2">
    <location>
        <begin position="98"/>
        <end position="120"/>
    </location>
</feature>
<keyword evidence="2" id="KW-0812">Transmembrane</keyword>
<sequence>MALKSLISWPLFVAMWWFVVINVAIVMQSHGGGGGGGTVMVAALTSASPGPRARLPDGDWEHDGNSTTNDNSTPSFESSEDNADEKKEEKHIEHVDRAAAAIASTSFALGLVNIALTLFVGYRAGVFVRRGDANNINNPFLDGWAME</sequence>
<evidence type="ECO:0000256" key="1">
    <source>
        <dbReference type="SAM" id="MobiDB-lite"/>
    </source>
</evidence>
<evidence type="ECO:0000313" key="3">
    <source>
        <dbReference type="EMBL" id="CAD9395271.1"/>
    </source>
</evidence>
<reference evidence="3" key="1">
    <citation type="submission" date="2021-01" db="EMBL/GenBank/DDBJ databases">
        <authorList>
            <person name="Corre E."/>
            <person name="Pelletier E."/>
            <person name="Niang G."/>
            <person name="Scheremetjew M."/>
            <person name="Finn R."/>
            <person name="Kale V."/>
            <person name="Holt S."/>
            <person name="Cochrane G."/>
            <person name="Meng A."/>
            <person name="Brown T."/>
            <person name="Cohen L."/>
        </authorList>
    </citation>
    <scope>NUCLEOTIDE SEQUENCE</scope>
    <source>
        <strain evidence="3">RCC733</strain>
    </source>
</reference>
<protein>
    <submittedName>
        <fullName evidence="3">Uncharacterized protein</fullName>
    </submittedName>
</protein>
<keyword evidence="2" id="KW-1133">Transmembrane helix</keyword>
<gene>
    <name evidence="3" type="ORF">PPRO1471_LOCUS8630</name>
</gene>
<organism evidence="3">
    <name type="scientific">Pycnococcus provasolii</name>
    <dbReference type="NCBI Taxonomy" id="41880"/>
    <lineage>
        <taxon>Eukaryota</taxon>
        <taxon>Viridiplantae</taxon>
        <taxon>Chlorophyta</taxon>
        <taxon>Pseudoscourfieldiophyceae</taxon>
        <taxon>Pseudoscourfieldiales</taxon>
        <taxon>Pycnococcaceae</taxon>
        <taxon>Pycnococcus</taxon>
    </lineage>
</organism>
<name>A0A7S2BFD6_9CHLO</name>
<evidence type="ECO:0000256" key="2">
    <source>
        <dbReference type="SAM" id="Phobius"/>
    </source>
</evidence>
<keyword evidence="2" id="KW-0472">Membrane</keyword>
<feature type="compositionally biased region" description="Polar residues" evidence="1">
    <location>
        <begin position="65"/>
        <end position="77"/>
    </location>
</feature>
<feature type="transmembrane region" description="Helical" evidence="2">
    <location>
        <begin position="7"/>
        <end position="27"/>
    </location>
</feature>
<dbReference type="EMBL" id="HBGR01012952">
    <property type="protein sequence ID" value="CAD9395271.1"/>
    <property type="molecule type" value="Transcribed_RNA"/>
</dbReference>
<accession>A0A7S2BFD6</accession>
<feature type="compositionally biased region" description="Basic and acidic residues" evidence="1">
    <location>
        <begin position="54"/>
        <end position="64"/>
    </location>
</feature>
<proteinExistence type="predicted"/>
<dbReference type="AlphaFoldDB" id="A0A7S2BFD6"/>
<feature type="region of interest" description="Disordered" evidence="1">
    <location>
        <begin position="50"/>
        <end position="91"/>
    </location>
</feature>